<name>A0A238KUW1_9RHOB</name>
<evidence type="ECO:0000313" key="2">
    <source>
        <dbReference type="EMBL" id="SMX46478.1"/>
    </source>
</evidence>
<evidence type="ECO:0000313" key="3">
    <source>
        <dbReference type="Proteomes" id="UP000220836"/>
    </source>
</evidence>
<organism evidence="2 3">
    <name type="scientific">Pelagimonas varians</name>
    <dbReference type="NCBI Taxonomy" id="696760"/>
    <lineage>
        <taxon>Bacteria</taxon>
        <taxon>Pseudomonadati</taxon>
        <taxon>Pseudomonadota</taxon>
        <taxon>Alphaproteobacteria</taxon>
        <taxon>Rhodobacterales</taxon>
        <taxon>Roseobacteraceae</taxon>
        <taxon>Pelagimonas</taxon>
    </lineage>
</organism>
<accession>A0A238KUW1</accession>
<dbReference type="EMBL" id="FXYH01000013">
    <property type="protein sequence ID" value="SMX46478.1"/>
    <property type="molecule type" value="Genomic_DNA"/>
</dbReference>
<dbReference type="AlphaFoldDB" id="A0A238KUW1"/>
<sequence>MALDLPLSINLILALPQRSLDWFGTVFVVLSGMASGCLQWWLEQKWFVIEPRYI</sequence>
<protein>
    <submittedName>
        <fullName evidence="2">Uncharacterized protein</fullName>
    </submittedName>
</protein>
<keyword evidence="1" id="KW-0812">Transmembrane</keyword>
<dbReference type="Proteomes" id="UP000220836">
    <property type="component" value="Unassembled WGS sequence"/>
</dbReference>
<keyword evidence="1" id="KW-1133">Transmembrane helix</keyword>
<keyword evidence="1" id="KW-0472">Membrane</keyword>
<keyword evidence="3" id="KW-1185">Reference proteome</keyword>
<proteinExistence type="predicted"/>
<gene>
    <name evidence="2" type="ORF">PEV8663_03300</name>
</gene>
<feature type="transmembrane region" description="Helical" evidence="1">
    <location>
        <begin position="20"/>
        <end position="42"/>
    </location>
</feature>
<reference evidence="2 3" key="1">
    <citation type="submission" date="2017-05" db="EMBL/GenBank/DDBJ databases">
        <authorList>
            <person name="Song R."/>
            <person name="Chenine A.L."/>
            <person name="Ruprecht R.M."/>
        </authorList>
    </citation>
    <scope>NUCLEOTIDE SEQUENCE [LARGE SCALE GENOMIC DNA]</scope>
    <source>
        <strain evidence="2 3">CECT 8663</strain>
    </source>
</reference>
<evidence type="ECO:0000256" key="1">
    <source>
        <dbReference type="SAM" id="Phobius"/>
    </source>
</evidence>